<gene>
    <name evidence="10" type="ORF">NZ47_07085</name>
</gene>
<keyword evidence="9" id="KW-0732">Signal</keyword>
<feature type="signal peptide" evidence="9">
    <location>
        <begin position="1"/>
        <end position="28"/>
    </location>
</feature>
<dbReference type="Pfam" id="PF02321">
    <property type="entry name" value="OEP"/>
    <property type="match status" value="2"/>
</dbReference>
<evidence type="ECO:0000256" key="9">
    <source>
        <dbReference type="SAM" id="SignalP"/>
    </source>
</evidence>
<dbReference type="GO" id="GO:0015288">
    <property type="term" value="F:porin activity"/>
    <property type="evidence" value="ECO:0007669"/>
    <property type="project" value="TreeGrafter"/>
</dbReference>
<feature type="coiled-coil region" evidence="8">
    <location>
        <begin position="324"/>
        <end position="390"/>
    </location>
</feature>
<dbReference type="Gene3D" id="1.20.1600.10">
    <property type="entry name" value="Outer membrane efflux proteins (OEP)"/>
    <property type="match status" value="1"/>
</dbReference>
<dbReference type="RefSeq" id="WP_039208363.1">
    <property type="nucleotide sequence ID" value="NZ_JSCE01000145.1"/>
</dbReference>
<sequence length="451" mass="49018">MNNNRFKKLTTLVISGAMTMSVAGTAMAETMDVNIEDCVNLAMANNHTIRSAIDDYDSAVWARHIARRQHGPTLNWTSAARRIGGNVYSAADVNSLYSNTVSVSMPIYSGGQLEGAIKAADLSLNASELALESTKQSVKAKTQAAYYNALNCRNQIAVSQNSVKTLEEHLRNVNAQFTAGTVAKSDLLASEVQLSNAQLNLVSSQNNYDLAIANLNNIVGVPSGTKLNLKDELGYIPYDISLEQCSEYAQQNRPDILAADYRVKVAEAQRDVAAAGNLPKVNASVSKSIAGDKAFGEDDRATDPFYTQNNWYAGIGISWDIFDNNVTQAKVKQAKAAIEKAKEAAQQARDTGDLEVRTAYLNLTSAEKSIETAKVAVEKAKEDYKIAQVRYSAGVGTNLDVMDAEEKLTAAQSTYYNTLYQYNNSKADLDRAMGLMVDLDVSKLQEQLAKN</sequence>
<evidence type="ECO:0000256" key="4">
    <source>
        <dbReference type="ARBA" id="ARBA00022452"/>
    </source>
</evidence>
<comment type="subcellular location">
    <subcellularLocation>
        <location evidence="1">Cell outer membrane</location>
    </subcellularLocation>
</comment>
<dbReference type="STRING" id="82374.NZ47_07085"/>
<evidence type="ECO:0000256" key="1">
    <source>
        <dbReference type="ARBA" id="ARBA00004442"/>
    </source>
</evidence>
<dbReference type="EMBL" id="JSCE01000145">
    <property type="protein sequence ID" value="KHM52043.1"/>
    <property type="molecule type" value="Genomic_DNA"/>
</dbReference>
<evidence type="ECO:0000256" key="2">
    <source>
        <dbReference type="ARBA" id="ARBA00007613"/>
    </source>
</evidence>
<keyword evidence="4" id="KW-1134">Transmembrane beta strand</keyword>
<evidence type="ECO:0000313" key="10">
    <source>
        <dbReference type="EMBL" id="KHM52043.1"/>
    </source>
</evidence>
<evidence type="ECO:0000256" key="7">
    <source>
        <dbReference type="ARBA" id="ARBA00023237"/>
    </source>
</evidence>
<keyword evidence="5" id="KW-0812">Transmembrane</keyword>
<evidence type="ECO:0000256" key="5">
    <source>
        <dbReference type="ARBA" id="ARBA00022692"/>
    </source>
</evidence>
<evidence type="ECO:0008006" key="12">
    <source>
        <dbReference type="Google" id="ProtNLM"/>
    </source>
</evidence>
<name>A0A0B2JZ70_9FIRM</name>
<proteinExistence type="inferred from homology"/>
<dbReference type="InterPro" id="IPR051906">
    <property type="entry name" value="TolC-like"/>
</dbReference>
<dbReference type="GO" id="GO:1990281">
    <property type="term" value="C:efflux pump complex"/>
    <property type="evidence" value="ECO:0007669"/>
    <property type="project" value="TreeGrafter"/>
</dbReference>
<protein>
    <recommendedName>
        <fullName evidence="12">Transporter</fullName>
    </recommendedName>
</protein>
<dbReference type="Proteomes" id="UP000030993">
    <property type="component" value="Unassembled WGS sequence"/>
</dbReference>
<dbReference type="PANTHER" id="PTHR30026:SF20">
    <property type="entry name" value="OUTER MEMBRANE PROTEIN TOLC"/>
    <property type="match status" value="1"/>
</dbReference>
<evidence type="ECO:0000256" key="8">
    <source>
        <dbReference type="SAM" id="Coils"/>
    </source>
</evidence>
<keyword evidence="11" id="KW-1185">Reference proteome</keyword>
<keyword evidence="3" id="KW-0813">Transport</keyword>
<feature type="chain" id="PRO_5002074578" description="Transporter" evidence="9">
    <location>
        <begin position="29"/>
        <end position="451"/>
    </location>
</feature>
<dbReference type="InterPro" id="IPR028351">
    <property type="entry name" value="CyaE"/>
</dbReference>
<accession>A0A0B2JZ70</accession>
<evidence type="ECO:0000256" key="3">
    <source>
        <dbReference type="ARBA" id="ARBA00022448"/>
    </source>
</evidence>
<dbReference type="GO" id="GO:0015562">
    <property type="term" value="F:efflux transmembrane transporter activity"/>
    <property type="evidence" value="ECO:0007669"/>
    <property type="project" value="InterPro"/>
</dbReference>
<comment type="similarity">
    <text evidence="2">Belongs to the outer membrane factor (OMF) (TC 1.B.17) family.</text>
</comment>
<keyword evidence="6" id="KW-0472">Membrane</keyword>
<evidence type="ECO:0000313" key="11">
    <source>
        <dbReference type="Proteomes" id="UP000030993"/>
    </source>
</evidence>
<dbReference type="AlphaFoldDB" id="A0A0B2JZ70"/>
<comment type="caution">
    <text evidence="10">The sequence shown here is derived from an EMBL/GenBank/DDBJ whole genome shotgun (WGS) entry which is preliminary data.</text>
</comment>
<keyword evidence="7" id="KW-0998">Cell outer membrane</keyword>
<evidence type="ECO:0000256" key="6">
    <source>
        <dbReference type="ARBA" id="ARBA00023136"/>
    </source>
</evidence>
<reference evidence="10 11" key="1">
    <citation type="journal article" date="2013" name="PLoS ONE">
        <title>Identification and characterization of three novel lipases belonging to families II and V from Anaerovibrio lipolyticus 5ST.</title>
        <authorList>
            <person name="Prive F."/>
            <person name="Kaderbhai N.N."/>
            <person name="Girdwood S."/>
            <person name="Worgan H.J."/>
            <person name="Pinloche E."/>
            <person name="Scollan N.D."/>
            <person name="Huws S.A."/>
            <person name="Newbold C.J."/>
        </authorList>
    </citation>
    <scope>NUCLEOTIDE SEQUENCE [LARGE SCALE GENOMIC DNA]</scope>
    <source>
        <strain evidence="10 11">5S</strain>
    </source>
</reference>
<dbReference type="InterPro" id="IPR003423">
    <property type="entry name" value="OMP_efflux"/>
</dbReference>
<organism evidence="10 11">
    <name type="scientific">Anaerovibrio lipolyticus</name>
    <dbReference type="NCBI Taxonomy" id="82374"/>
    <lineage>
        <taxon>Bacteria</taxon>
        <taxon>Bacillati</taxon>
        <taxon>Bacillota</taxon>
        <taxon>Negativicutes</taxon>
        <taxon>Selenomonadales</taxon>
        <taxon>Selenomonadaceae</taxon>
        <taxon>Anaerovibrio</taxon>
    </lineage>
</organism>
<dbReference type="PIRSF" id="PIRSF001892">
    <property type="entry name" value="CyaE"/>
    <property type="match status" value="1"/>
</dbReference>
<dbReference type="GO" id="GO:0009279">
    <property type="term" value="C:cell outer membrane"/>
    <property type="evidence" value="ECO:0007669"/>
    <property type="project" value="UniProtKB-SubCell"/>
</dbReference>
<keyword evidence="8" id="KW-0175">Coiled coil</keyword>
<dbReference type="SUPFAM" id="SSF56954">
    <property type="entry name" value="Outer membrane efflux proteins (OEP)"/>
    <property type="match status" value="1"/>
</dbReference>
<dbReference type="PANTHER" id="PTHR30026">
    <property type="entry name" value="OUTER MEMBRANE PROTEIN TOLC"/>
    <property type="match status" value="1"/>
</dbReference>